<feature type="domain" description="ATP-grasp" evidence="2">
    <location>
        <begin position="123"/>
        <end position="301"/>
    </location>
</feature>
<dbReference type="PROSITE" id="PS50975">
    <property type="entry name" value="ATP_GRASP"/>
    <property type="match status" value="1"/>
</dbReference>
<evidence type="ECO:0000259" key="2">
    <source>
        <dbReference type="PROSITE" id="PS50975"/>
    </source>
</evidence>
<keyword evidence="1" id="KW-0067">ATP-binding</keyword>
<dbReference type="GO" id="GO:0016874">
    <property type="term" value="F:ligase activity"/>
    <property type="evidence" value="ECO:0007669"/>
    <property type="project" value="UniProtKB-KW"/>
</dbReference>
<keyword evidence="4" id="KW-1185">Reference proteome</keyword>
<gene>
    <name evidence="3" type="ORF">ABW18_18210</name>
</gene>
<sequence length="388" mass="43901">MATSPKKHVLITFGRSFLTLNLARLMSAAGHRVTVVDSIPIGVSRFSNSVDAFHKVPPPKFEPRDYCRELARIVVDEKVDMVIPIHEETDILSMMVGLFPAECEVFLSDFDTENKLHNKYDFQRELVSLGIPTLKFAVVEGPDDAAALDFDVPFALKQCYSRGSQKVHKITPGENLDWVEYDPTNPWLAQEWMEGKRYCTYSVCRDGKVNAHATYPVSYAIGGSSCLSFSSIEHQPILDWITEFVAAQRFTGQAGFDFIEGADGSLYCIECNPRSTSGIMMFRPHNDVPAAFFGHNDDLIVPDSDVDRMIGLGMLLYGWTKASRQGRSMRQFWKDFRSYEDVIFERGDMKPGVMLPVAYASILRDCRRYHVGLAEGFMHDHEWDGHPI</sequence>
<organism evidence="3 4">
    <name type="scientific">Gordonia jacobaea</name>
    <dbReference type="NCBI Taxonomy" id="122202"/>
    <lineage>
        <taxon>Bacteria</taxon>
        <taxon>Bacillati</taxon>
        <taxon>Actinomycetota</taxon>
        <taxon>Actinomycetes</taxon>
        <taxon>Mycobacteriales</taxon>
        <taxon>Gordoniaceae</taxon>
        <taxon>Gordonia</taxon>
    </lineage>
</organism>
<comment type="caution">
    <text evidence="3">The sequence shown here is derived from an EMBL/GenBank/DDBJ whole genome shotgun (WGS) entry which is preliminary data.</text>
</comment>
<name>A0ABR5I8M2_9ACTN</name>
<dbReference type="Gene3D" id="3.30.470.20">
    <property type="entry name" value="ATP-grasp fold, B domain"/>
    <property type="match status" value="1"/>
</dbReference>
<keyword evidence="3" id="KW-0436">Ligase</keyword>
<accession>A0ABR5I8M2</accession>
<dbReference type="EMBL" id="LDTZ01000021">
    <property type="protein sequence ID" value="KNA89953.1"/>
    <property type="molecule type" value="Genomic_DNA"/>
</dbReference>
<dbReference type="SUPFAM" id="SSF56059">
    <property type="entry name" value="Glutathione synthetase ATP-binding domain-like"/>
    <property type="match status" value="1"/>
</dbReference>
<dbReference type="Proteomes" id="UP000037247">
    <property type="component" value="Unassembled WGS sequence"/>
</dbReference>
<reference evidence="3 4" key="1">
    <citation type="submission" date="2015-05" db="EMBL/GenBank/DDBJ databases">
        <title>Draft genome sequence of the bacterium Gordonia jacobaea a new member of the Gordonia genus.</title>
        <authorList>
            <person name="Jimenez-Galisteo G."/>
            <person name="Dominguez A."/>
            <person name="Munoz E."/>
            <person name="Vinas M."/>
        </authorList>
    </citation>
    <scope>NUCLEOTIDE SEQUENCE [LARGE SCALE GENOMIC DNA]</scope>
    <source>
        <strain evidence="4">mv1</strain>
    </source>
</reference>
<evidence type="ECO:0000313" key="4">
    <source>
        <dbReference type="Proteomes" id="UP000037247"/>
    </source>
</evidence>
<evidence type="ECO:0000256" key="1">
    <source>
        <dbReference type="PROSITE-ProRule" id="PRU00409"/>
    </source>
</evidence>
<dbReference type="InterPro" id="IPR011761">
    <property type="entry name" value="ATP-grasp"/>
</dbReference>
<keyword evidence="1" id="KW-0547">Nucleotide-binding</keyword>
<proteinExistence type="predicted"/>
<protein>
    <submittedName>
        <fullName evidence="3">Carboxylate--amine ligase</fullName>
    </submittedName>
</protein>
<dbReference type="Gene3D" id="3.40.50.20">
    <property type="match status" value="1"/>
</dbReference>
<evidence type="ECO:0000313" key="3">
    <source>
        <dbReference type="EMBL" id="KNA89953.1"/>
    </source>
</evidence>
<dbReference type="RefSeq" id="WP_049700402.1">
    <property type="nucleotide sequence ID" value="NZ_LDTZ01000021.1"/>
</dbReference>